<evidence type="ECO:0000256" key="6">
    <source>
        <dbReference type="ARBA" id="ARBA00024036"/>
    </source>
</evidence>
<comment type="similarity">
    <text evidence="6">Belongs to the Mrp/NBP35 ATP-binding proteins family.</text>
</comment>
<dbReference type="InterPro" id="IPR027417">
    <property type="entry name" value="P-loop_NTPase"/>
</dbReference>
<dbReference type="CDD" id="cd02037">
    <property type="entry name" value="Mrp_NBP35"/>
    <property type="match status" value="1"/>
</dbReference>
<keyword evidence="1" id="KW-0479">Metal-binding</keyword>
<comment type="caution">
    <text evidence="8">The sequence shown here is derived from an EMBL/GenBank/DDBJ whole genome shotgun (WGS) entry which is preliminary data.</text>
</comment>
<dbReference type="InterPro" id="IPR044304">
    <property type="entry name" value="NUBPL-like"/>
</dbReference>
<dbReference type="GO" id="GO:0005524">
    <property type="term" value="F:ATP binding"/>
    <property type="evidence" value="ECO:0007669"/>
    <property type="project" value="UniProtKB-KW"/>
</dbReference>
<evidence type="ECO:0000313" key="9">
    <source>
        <dbReference type="Proteomes" id="UP001489004"/>
    </source>
</evidence>
<dbReference type="GO" id="GO:0051539">
    <property type="term" value="F:4 iron, 4 sulfur cluster binding"/>
    <property type="evidence" value="ECO:0007669"/>
    <property type="project" value="TreeGrafter"/>
</dbReference>
<dbReference type="AlphaFoldDB" id="A0AAW1Q9H5"/>
<dbReference type="GO" id="GO:0009570">
    <property type="term" value="C:chloroplast stroma"/>
    <property type="evidence" value="ECO:0007669"/>
    <property type="project" value="TreeGrafter"/>
</dbReference>
<dbReference type="PANTHER" id="PTHR42961:SF2">
    <property type="entry name" value="IRON-SULFUR PROTEIN NUBPL"/>
    <property type="match status" value="1"/>
</dbReference>
<evidence type="ECO:0000256" key="5">
    <source>
        <dbReference type="ARBA" id="ARBA00023014"/>
    </source>
</evidence>
<dbReference type="EMBL" id="JALJOR010000004">
    <property type="protein sequence ID" value="KAK9817738.1"/>
    <property type="molecule type" value="Genomic_DNA"/>
</dbReference>
<dbReference type="InterPro" id="IPR034904">
    <property type="entry name" value="FSCA_dom_sf"/>
</dbReference>
<evidence type="ECO:0000256" key="4">
    <source>
        <dbReference type="ARBA" id="ARBA00023004"/>
    </source>
</evidence>
<reference evidence="8 9" key="1">
    <citation type="journal article" date="2024" name="Nat. Commun.">
        <title>Phylogenomics reveals the evolutionary origins of lichenization in chlorophyte algae.</title>
        <authorList>
            <person name="Puginier C."/>
            <person name="Libourel C."/>
            <person name="Otte J."/>
            <person name="Skaloud P."/>
            <person name="Haon M."/>
            <person name="Grisel S."/>
            <person name="Petersen M."/>
            <person name="Berrin J.G."/>
            <person name="Delaux P.M."/>
            <person name="Dal Grande F."/>
            <person name="Keller J."/>
        </authorList>
    </citation>
    <scope>NUCLEOTIDE SEQUENCE [LARGE SCALE GENOMIC DNA]</scope>
    <source>
        <strain evidence="8 9">SAG 2043</strain>
    </source>
</reference>
<dbReference type="SUPFAM" id="SSF117916">
    <property type="entry name" value="Fe-S cluster assembly (FSCA) domain-like"/>
    <property type="match status" value="1"/>
</dbReference>
<name>A0AAW1Q9H5_9CHLO</name>
<dbReference type="FunFam" id="3.30.300.130:FF:000008">
    <property type="entry name" value="Fe-S cluster assembly factor HCF101, chloroplastic"/>
    <property type="match status" value="1"/>
</dbReference>
<proteinExistence type="inferred from homology"/>
<dbReference type="Gene3D" id="3.40.50.300">
    <property type="entry name" value="P-loop containing nucleotide triphosphate hydrolases"/>
    <property type="match status" value="1"/>
</dbReference>
<organism evidence="8 9">
    <name type="scientific">[Myrmecia] bisecta</name>
    <dbReference type="NCBI Taxonomy" id="41462"/>
    <lineage>
        <taxon>Eukaryota</taxon>
        <taxon>Viridiplantae</taxon>
        <taxon>Chlorophyta</taxon>
        <taxon>core chlorophytes</taxon>
        <taxon>Trebouxiophyceae</taxon>
        <taxon>Trebouxiales</taxon>
        <taxon>Trebouxiaceae</taxon>
        <taxon>Myrmecia</taxon>
    </lineage>
</organism>
<dbReference type="Pfam" id="PF10609">
    <property type="entry name" value="ParA"/>
    <property type="match status" value="1"/>
</dbReference>
<keyword evidence="4" id="KW-0408">Iron</keyword>
<evidence type="ECO:0000256" key="1">
    <source>
        <dbReference type="ARBA" id="ARBA00022723"/>
    </source>
</evidence>
<dbReference type="InterPro" id="IPR019591">
    <property type="entry name" value="Mrp/NBP35_ATP-bd"/>
</dbReference>
<dbReference type="GO" id="GO:0140663">
    <property type="term" value="F:ATP-dependent FeS chaperone activity"/>
    <property type="evidence" value="ECO:0007669"/>
    <property type="project" value="InterPro"/>
</dbReference>
<keyword evidence="9" id="KW-1185">Reference proteome</keyword>
<accession>A0AAW1Q9H5</accession>
<dbReference type="PANTHER" id="PTHR42961">
    <property type="entry name" value="IRON-SULFUR PROTEIN NUBPL"/>
    <property type="match status" value="1"/>
</dbReference>
<dbReference type="FunFam" id="3.40.50.300:FF:000704">
    <property type="entry name" value="fe-S cluster assembly factor HCF101, chloroplastic"/>
    <property type="match status" value="1"/>
</dbReference>
<protein>
    <recommendedName>
        <fullName evidence="7">MIP18 family-like domain-containing protein</fullName>
    </recommendedName>
</protein>
<dbReference type="InterPro" id="IPR002744">
    <property type="entry name" value="MIP18-like"/>
</dbReference>
<dbReference type="GO" id="GO:0046872">
    <property type="term" value="F:metal ion binding"/>
    <property type="evidence" value="ECO:0007669"/>
    <property type="project" value="UniProtKB-KW"/>
</dbReference>
<dbReference type="Pfam" id="PF01883">
    <property type="entry name" value="FeS_assembly_P"/>
    <property type="match status" value="1"/>
</dbReference>
<keyword evidence="3" id="KW-0067">ATP-binding</keyword>
<dbReference type="HAMAP" id="MF_02040">
    <property type="entry name" value="Mrp_NBP35"/>
    <property type="match status" value="1"/>
</dbReference>
<evidence type="ECO:0000313" key="8">
    <source>
        <dbReference type="EMBL" id="KAK9817738.1"/>
    </source>
</evidence>
<dbReference type="GO" id="GO:0016226">
    <property type="term" value="P:iron-sulfur cluster assembly"/>
    <property type="evidence" value="ECO:0007669"/>
    <property type="project" value="InterPro"/>
</dbReference>
<dbReference type="Proteomes" id="UP001489004">
    <property type="component" value="Unassembled WGS sequence"/>
</dbReference>
<dbReference type="InterPro" id="IPR033756">
    <property type="entry name" value="YlxH/NBP35"/>
</dbReference>
<feature type="domain" description="MIP18 family-like" evidence="7">
    <location>
        <begin position="30"/>
        <end position="100"/>
    </location>
</feature>
<dbReference type="PROSITE" id="PS01215">
    <property type="entry name" value="MRP"/>
    <property type="match status" value="1"/>
</dbReference>
<dbReference type="Gene3D" id="3.30.300.130">
    <property type="entry name" value="Fe-S cluster assembly (FSCA)"/>
    <property type="match status" value="1"/>
</dbReference>
<sequence>MSFTGFLQSPALQPSWADSMGTAVVSKEGQVLKALSRILDPDFGMDIVACGFVKDMQIDTAAGSVSFRLELTTPACPIKDEFERKARQYVAELDWVRSVDLTMSAQPPRPLLPDDDRPNGLRNVANIIAVSSCKGGVGKSTTAVNLAYTLAQMGAKVGIFDADVYGPSLPTMISPEIRVLQMDPETRAITPVEYEGVKAVSFGFAGQGAAIMRGPMVSGLINQLLTTTQWGELDYLVVDFPPGTGDIQLTLCQVVSFTAAVVVTTPQLLASIDVAKGIRMFARLAVPCVSIVENMSWFEVGGTKHYPFGQGSGDRIQRDFGLPNLIRLPIVPDLAAAGDGGRPLVVAEPTCPTANCFMELGAAVVQEIAKLKRVSRNAVRYDAELNAFVVTLPSSSEEFLLHPAVVRRNDTSASSINEWTGERTSRDEDIREDVKPALAEAPGSYAVQPLGNYAVQITWEDGFNQVAPFSLLAGLERLSPKQIQQRSSGEAVEERPKVLSSTAQRILAGAQS</sequence>
<keyword evidence="2" id="KW-0547">Nucleotide-binding</keyword>
<dbReference type="InterPro" id="IPR000808">
    <property type="entry name" value="Mrp-like_CS"/>
</dbReference>
<gene>
    <name evidence="8" type="ORF">WJX72_001464</name>
</gene>
<keyword evidence="5" id="KW-0411">Iron-sulfur</keyword>
<evidence type="ECO:0000256" key="2">
    <source>
        <dbReference type="ARBA" id="ARBA00022741"/>
    </source>
</evidence>
<evidence type="ECO:0000256" key="3">
    <source>
        <dbReference type="ARBA" id="ARBA00022840"/>
    </source>
</evidence>
<evidence type="ECO:0000259" key="7">
    <source>
        <dbReference type="Pfam" id="PF01883"/>
    </source>
</evidence>
<dbReference type="SUPFAM" id="SSF52540">
    <property type="entry name" value="P-loop containing nucleoside triphosphate hydrolases"/>
    <property type="match status" value="1"/>
</dbReference>